<keyword evidence="2" id="KW-1185">Reference proteome</keyword>
<reference evidence="1 2" key="1">
    <citation type="submission" date="2016-10" db="EMBL/GenBank/DDBJ databases">
        <authorList>
            <person name="de Groot N.N."/>
        </authorList>
    </citation>
    <scope>NUCLEOTIDE SEQUENCE [LARGE SCALE GENOMIC DNA]</scope>
    <source>
        <strain evidence="1 2">DSM 19938</strain>
    </source>
</reference>
<dbReference type="RefSeq" id="WP_090337228.1">
    <property type="nucleotide sequence ID" value="NZ_FNXY01000005.1"/>
</dbReference>
<dbReference type="OrthoDB" id="982178at2"/>
<sequence>MNRILSCLALSLCFYSCNNKRLENTKELSTEIKASKIVRVTNTQLIYTVDEWGKKISKLSQKSLLEALAKNPENSTELCADPSKVAIIGALQKEYGVKISLLTASDTNNIKLNKKEQELLHAYLYSASSNTPLSDNVQPLNDTTVVYNLPADIQICKTCLGDRTPSFALWRLLFDKKEILRKVDVKKLKD</sequence>
<dbReference type="Proteomes" id="UP000199532">
    <property type="component" value="Unassembled WGS sequence"/>
</dbReference>
<dbReference type="STRING" id="408657.SAMN04487995_3470"/>
<proteinExistence type="predicted"/>
<accession>A0A1H6WQ13</accession>
<dbReference type="EMBL" id="FNXY01000005">
    <property type="protein sequence ID" value="SEJ14830.1"/>
    <property type="molecule type" value="Genomic_DNA"/>
</dbReference>
<gene>
    <name evidence="1" type="ORF">SAMN04487995_3470</name>
</gene>
<organism evidence="1 2">
    <name type="scientific">Dyadobacter koreensis</name>
    <dbReference type="NCBI Taxonomy" id="408657"/>
    <lineage>
        <taxon>Bacteria</taxon>
        <taxon>Pseudomonadati</taxon>
        <taxon>Bacteroidota</taxon>
        <taxon>Cytophagia</taxon>
        <taxon>Cytophagales</taxon>
        <taxon>Spirosomataceae</taxon>
        <taxon>Dyadobacter</taxon>
    </lineage>
</organism>
<evidence type="ECO:0000313" key="1">
    <source>
        <dbReference type="EMBL" id="SEJ14830.1"/>
    </source>
</evidence>
<name>A0A1H6WQ13_9BACT</name>
<evidence type="ECO:0000313" key="2">
    <source>
        <dbReference type="Proteomes" id="UP000199532"/>
    </source>
</evidence>
<dbReference type="AlphaFoldDB" id="A0A1H6WQ13"/>
<protein>
    <submittedName>
        <fullName evidence="1">Uncharacterized protein</fullName>
    </submittedName>
</protein>